<evidence type="ECO:0000259" key="3">
    <source>
        <dbReference type="PROSITE" id="PS51837"/>
    </source>
</evidence>
<protein>
    <recommendedName>
        <fullName evidence="3">LITAF domain-containing protein</fullName>
    </recommendedName>
</protein>
<feature type="region of interest" description="Disordered" evidence="1">
    <location>
        <begin position="651"/>
        <end position="672"/>
    </location>
</feature>
<keyword evidence="2" id="KW-1133">Transmembrane helix</keyword>
<evidence type="ECO:0000256" key="1">
    <source>
        <dbReference type="SAM" id="MobiDB-lite"/>
    </source>
</evidence>
<feature type="region of interest" description="Disordered" evidence="1">
    <location>
        <begin position="1047"/>
        <end position="1119"/>
    </location>
</feature>
<feature type="compositionally biased region" description="Polar residues" evidence="1">
    <location>
        <begin position="1103"/>
        <end position="1113"/>
    </location>
</feature>
<dbReference type="Proteomes" id="UP000253153">
    <property type="component" value="Unassembled WGS sequence"/>
</dbReference>
<gene>
    <name evidence="4" type="ORF">FIESC28_01913</name>
</gene>
<feature type="compositionally biased region" description="Polar residues" evidence="1">
    <location>
        <begin position="661"/>
        <end position="672"/>
    </location>
</feature>
<dbReference type="EMBL" id="QKXC01000040">
    <property type="protein sequence ID" value="RBR25304.1"/>
    <property type="molecule type" value="Genomic_DNA"/>
</dbReference>
<evidence type="ECO:0000256" key="2">
    <source>
        <dbReference type="SAM" id="Phobius"/>
    </source>
</evidence>
<dbReference type="SMART" id="SM00714">
    <property type="entry name" value="LITAF"/>
    <property type="match status" value="1"/>
</dbReference>
<feature type="compositionally biased region" description="Pro residues" evidence="1">
    <location>
        <begin position="1056"/>
        <end position="1067"/>
    </location>
</feature>
<dbReference type="AlphaFoldDB" id="A0A366S7L1"/>
<sequence>MSVGKITGSLSSFTVENTAALVNFNVDLTLFRCEPLAEFKPIGSALTKRRKKEAETGQTHKTACKLGFLLNDVIPDTPLLRKAYGSRVSEILSRPDINPHGTDDDGPFQPFIGADCTSIWAAATSGDAAIGVLLLTCILAHAFDAKKAVSIWSELIDQRKRNIQHLLETGKIVNPNTVVACNQEITRAELRTWDASARSWLRRADLAMASQKTRFTLIAENIAIPYPGGGTMFEKVTATWTRAMGVFEKLLDNNPQQACDRAIISGIYAWHLYPDLVVFQTEAKKVPFNDGLIPNSGVLSLGLEYRGMPSDSFIHWSLALSHLRYYGDPVQVKSNEIVTRIRMRDMWLLALGSLLGSWGVPYTSLSTGMAWFEQLGQRLRSSTQGNRIELSWVLRLCNAVTGLSPEQADTAHRLVKYGCRRGGNLFGIEGSVPTQIAFFGLCSPAFISSMNQEDEYEVGIEWLRNVSVQADIDVGDVVISHSGKIGYHDYTEWITTQPINLRLTQDDTDQEMADDEQVSYMRWIHCPLDDDDLTTRLMLEERARSLRKRGEACKLVTHREGFLYSYPYQKRKMYTWHNPPPIFKLYESQEREEQEDFMNFIGLHDEGSSNYELRIRTKKKGLEWISDPVNTDKVAEYLLSYLSQNQPVFTPERKLKRKRPSNSPEPSSHQDSFQGAFDVMANFVPRYPEIIVGMRALEVAHKLYETLPGVTVSLRIIEQNLLKAHWLPSSMKRILDLLSTNSRIGAYKEIASTPVEEHIKDMTRQDSFACVAMFESGHLNVDPSRLTETIALCYENSIFVAEILLRDPSIDTSTLGLAHLVGNVGHAGMVFMVSPIEPRIRPAQHDPSLIDHLRYDNSVADKLQGTSLHLSFTTWKMPLDWETTGEIDQEVFLLESVVSVQDKGTWVADIDVLEREREGIEILKFTCGCLDPHFPADADAVSLDTWEELLDPPPCVGIFRAKDNWAARLAAVSILIQQGRNHVAVIVDGDRQLNMSQQATSSTPVDPDAIAPPSYTANTNTEPPTDEKIAIEQRHINDDNLPEVVTESTFQHHPAQPSPQTSPPPPSATVSPEPSSAMYNGTQSPPILQHPAHAQQQQYAGQESMSIPMQQQPPMRPTGPTVTPLHLLENQADSVDCPFCQRQTETKVKKSASGMTHIYAAALFFGTFFGVICPYICHCAPNVSHYCKNCDRKVAFKEYRGQMQALGTPDHLREASKYAPAEPAQK</sequence>
<feature type="compositionally biased region" description="Polar residues" evidence="1">
    <location>
        <begin position="1077"/>
        <end position="1086"/>
    </location>
</feature>
<keyword evidence="5" id="KW-1185">Reference proteome</keyword>
<reference evidence="4 5" key="1">
    <citation type="submission" date="2018-06" db="EMBL/GenBank/DDBJ databases">
        <title>Fusarium incarnatum-equiseti species complex species 28.</title>
        <authorList>
            <person name="Gardiner D.M."/>
        </authorList>
    </citation>
    <scope>NUCLEOTIDE SEQUENCE [LARGE SCALE GENOMIC DNA]</scope>
    <source>
        <strain evidence="4 5">FIESC_28</strain>
    </source>
</reference>
<comment type="caution">
    <text evidence="4">The sequence shown here is derived from an EMBL/GenBank/DDBJ whole genome shotgun (WGS) entry which is preliminary data.</text>
</comment>
<dbReference type="OrthoDB" id="5599753at2759"/>
<feature type="region of interest" description="Disordered" evidence="1">
    <location>
        <begin position="996"/>
        <end position="1024"/>
    </location>
</feature>
<feature type="compositionally biased region" description="Low complexity" evidence="1">
    <location>
        <begin position="1089"/>
        <end position="1102"/>
    </location>
</feature>
<proteinExistence type="predicted"/>
<organism evidence="4 5">
    <name type="scientific">Fusarium coffeatum</name>
    <dbReference type="NCBI Taxonomy" id="231269"/>
    <lineage>
        <taxon>Eukaryota</taxon>
        <taxon>Fungi</taxon>
        <taxon>Dikarya</taxon>
        <taxon>Ascomycota</taxon>
        <taxon>Pezizomycotina</taxon>
        <taxon>Sordariomycetes</taxon>
        <taxon>Hypocreomycetidae</taxon>
        <taxon>Hypocreales</taxon>
        <taxon>Nectriaceae</taxon>
        <taxon>Fusarium</taxon>
        <taxon>Fusarium incarnatum-equiseti species complex</taxon>
    </lineage>
</organism>
<accession>A0A366S7L1</accession>
<dbReference type="RefSeq" id="XP_031019895.1">
    <property type="nucleotide sequence ID" value="XM_031156063.1"/>
</dbReference>
<keyword evidence="2" id="KW-0812">Transmembrane</keyword>
<dbReference type="PROSITE" id="PS51837">
    <property type="entry name" value="LITAF"/>
    <property type="match status" value="1"/>
</dbReference>
<feature type="transmembrane region" description="Helical" evidence="2">
    <location>
        <begin position="1158"/>
        <end position="1177"/>
    </location>
</feature>
<keyword evidence="2" id="KW-0472">Membrane</keyword>
<dbReference type="GeneID" id="41991359"/>
<feature type="domain" description="LITAF" evidence="3">
    <location>
        <begin position="1117"/>
        <end position="1199"/>
    </location>
</feature>
<evidence type="ECO:0000313" key="4">
    <source>
        <dbReference type="EMBL" id="RBR25304.1"/>
    </source>
</evidence>
<evidence type="ECO:0000313" key="5">
    <source>
        <dbReference type="Proteomes" id="UP000253153"/>
    </source>
</evidence>
<dbReference type="InterPro" id="IPR006629">
    <property type="entry name" value="LITAF"/>
</dbReference>
<name>A0A366S7L1_9HYPO</name>
<dbReference type="Pfam" id="PF10601">
    <property type="entry name" value="zf-LITAF-like"/>
    <property type="match status" value="1"/>
</dbReference>